<feature type="compositionally biased region" description="Pro residues" evidence="2">
    <location>
        <begin position="396"/>
        <end position="415"/>
    </location>
</feature>
<name>E4Y700_OIKDI</name>
<dbReference type="PROSITE" id="PS50229">
    <property type="entry name" value="WH1"/>
    <property type="match status" value="1"/>
</dbReference>
<accession>E4Y700</accession>
<proteinExistence type="predicted"/>
<dbReference type="AlphaFoldDB" id="E4Y700"/>
<dbReference type="EMBL" id="FN654301">
    <property type="protein sequence ID" value="CBY31400.1"/>
    <property type="molecule type" value="Genomic_DNA"/>
</dbReference>
<evidence type="ECO:0000256" key="2">
    <source>
        <dbReference type="SAM" id="MobiDB-lite"/>
    </source>
</evidence>
<feature type="compositionally biased region" description="Basic and acidic residues" evidence="2">
    <location>
        <begin position="340"/>
        <end position="356"/>
    </location>
</feature>
<feature type="domain" description="WH1" evidence="3">
    <location>
        <begin position="30"/>
        <end position="139"/>
    </location>
</feature>
<evidence type="ECO:0000256" key="1">
    <source>
        <dbReference type="ARBA" id="ARBA00022553"/>
    </source>
</evidence>
<feature type="compositionally biased region" description="Pro residues" evidence="2">
    <location>
        <begin position="330"/>
        <end position="339"/>
    </location>
</feature>
<dbReference type="InterPro" id="IPR011993">
    <property type="entry name" value="PH-like_dom_sf"/>
</dbReference>
<feature type="domain" description="WH2" evidence="4">
    <location>
        <begin position="475"/>
        <end position="494"/>
    </location>
</feature>
<keyword evidence="1" id="KW-0597">Phosphoprotein</keyword>
<evidence type="ECO:0000259" key="4">
    <source>
        <dbReference type="PROSITE" id="PS51082"/>
    </source>
</evidence>
<feature type="region of interest" description="Disordered" evidence="2">
    <location>
        <begin position="283"/>
        <end position="544"/>
    </location>
</feature>
<evidence type="ECO:0000259" key="3">
    <source>
        <dbReference type="PROSITE" id="PS50229"/>
    </source>
</evidence>
<dbReference type="InterPro" id="IPR003124">
    <property type="entry name" value="WH2_dom"/>
</dbReference>
<dbReference type="Pfam" id="PF00568">
    <property type="entry name" value="WH1"/>
    <property type="match status" value="1"/>
</dbReference>
<feature type="compositionally biased region" description="Acidic residues" evidence="2">
    <location>
        <begin position="530"/>
        <end position="544"/>
    </location>
</feature>
<dbReference type="PROSITE" id="PS51082">
    <property type="entry name" value="WH2"/>
    <property type="match status" value="1"/>
</dbReference>
<feature type="compositionally biased region" description="Polar residues" evidence="2">
    <location>
        <begin position="484"/>
        <end position="496"/>
    </location>
</feature>
<organism evidence="5">
    <name type="scientific">Oikopleura dioica</name>
    <name type="common">Tunicate</name>
    <dbReference type="NCBI Taxonomy" id="34765"/>
    <lineage>
        <taxon>Eukaryota</taxon>
        <taxon>Metazoa</taxon>
        <taxon>Chordata</taxon>
        <taxon>Tunicata</taxon>
        <taxon>Appendicularia</taxon>
        <taxon>Copelata</taxon>
        <taxon>Oikopleuridae</taxon>
        <taxon>Oikopleura</taxon>
    </lineage>
</organism>
<feature type="compositionally biased region" description="Basic residues" evidence="2">
    <location>
        <begin position="1"/>
        <end position="11"/>
    </location>
</feature>
<dbReference type="CDD" id="cd01205">
    <property type="entry name" value="EVH1_WASP-like"/>
    <property type="match status" value="1"/>
</dbReference>
<evidence type="ECO:0008006" key="6">
    <source>
        <dbReference type="Google" id="ProtNLM"/>
    </source>
</evidence>
<dbReference type="GO" id="GO:0003779">
    <property type="term" value="F:actin binding"/>
    <property type="evidence" value="ECO:0007669"/>
    <property type="project" value="InterPro"/>
</dbReference>
<feature type="region of interest" description="Disordered" evidence="2">
    <location>
        <begin position="1"/>
        <end position="23"/>
    </location>
</feature>
<feature type="compositionally biased region" description="Pro residues" evidence="2">
    <location>
        <begin position="422"/>
        <end position="466"/>
    </location>
</feature>
<evidence type="ECO:0000313" key="5">
    <source>
        <dbReference type="EMBL" id="CBY31400.1"/>
    </source>
</evidence>
<dbReference type="SUPFAM" id="SSF50729">
    <property type="entry name" value="PH domain-like"/>
    <property type="match status" value="1"/>
</dbReference>
<feature type="compositionally biased region" description="Polar residues" evidence="2">
    <location>
        <begin position="292"/>
        <end position="306"/>
    </location>
</feature>
<reference evidence="5" key="1">
    <citation type="journal article" date="2010" name="Science">
        <title>Plasticity of animal genome architecture unmasked by rapid evolution of a pelagic tunicate.</title>
        <authorList>
            <person name="Denoeud F."/>
            <person name="Henriet S."/>
            <person name="Mungpakdee S."/>
            <person name="Aury J.M."/>
            <person name="Da Silva C."/>
            <person name="Brinkmann H."/>
            <person name="Mikhaleva J."/>
            <person name="Olsen L.C."/>
            <person name="Jubin C."/>
            <person name="Canestro C."/>
            <person name="Bouquet J.M."/>
            <person name="Danks G."/>
            <person name="Poulain J."/>
            <person name="Campsteijn C."/>
            <person name="Adamski M."/>
            <person name="Cross I."/>
            <person name="Yadetie F."/>
            <person name="Muffato M."/>
            <person name="Louis A."/>
            <person name="Butcher S."/>
            <person name="Tsagkogeorga G."/>
            <person name="Konrad A."/>
            <person name="Singh S."/>
            <person name="Jensen M.F."/>
            <person name="Cong E.H."/>
            <person name="Eikeseth-Otteraa H."/>
            <person name="Noel B."/>
            <person name="Anthouard V."/>
            <person name="Porcel B.M."/>
            <person name="Kachouri-Lafond R."/>
            <person name="Nishino A."/>
            <person name="Ugolini M."/>
            <person name="Chourrout P."/>
            <person name="Nishida H."/>
            <person name="Aasland R."/>
            <person name="Huzurbazar S."/>
            <person name="Westhof E."/>
            <person name="Delsuc F."/>
            <person name="Lehrach H."/>
            <person name="Reinhardt R."/>
            <person name="Weissenbach J."/>
            <person name="Roy S.W."/>
            <person name="Artiguenave F."/>
            <person name="Postlethwait J.H."/>
            <person name="Manak J.R."/>
            <person name="Thompson E.M."/>
            <person name="Jaillon O."/>
            <person name="Du Pasquier L."/>
            <person name="Boudinot P."/>
            <person name="Liberles D.A."/>
            <person name="Volff J.N."/>
            <person name="Philippe H."/>
            <person name="Lenhard B."/>
            <person name="Roest Crollius H."/>
            <person name="Wincker P."/>
            <person name="Chourrout D."/>
        </authorList>
    </citation>
    <scope>NUCLEOTIDE SEQUENCE [LARGE SCALE GENOMIC DNA]</scope>
</reference>
<dbReference type="SMART" id="SM00461">
    <property type="entry name" value="WH1"/>
    <property type="match status" value="1"/>
</dbReference>
<dbReference type="InterPro" id="IPR033927">
    <property type="entry name" value="WASPfam_EVH1"/>
</dbReference>
<sequence>MTTARQKKVPQAHKPSSRLNQNENARVHEKLRDKQLALQTAVAQILRADGNSWARVAVGALVIVKDSKRRGYFLSLFSLLQQDSRPIWEEEIYDDMNIQLSRKFFLQFSGKDCQIGINFADEREAQVALDIIKEKAAKFKARKPTGLHVKPINESLDGNSSRSMGNLTSYTHKTGSSGGLPYGSQQSLDSGIDTSTGMKKKKGKLSKLDISGPVENSFKHLNGVRVGHDGRMQKVDNKDDEQIRRLLGEMNFVGAHQIDEMMKDETKRTMVYQFIEEKGGIDSVQRKHRAQSVKQQAPQIPSSNAPFSVRPNRPSVEAHRVVNTNYPPNQLKPPPCPPPHVDHSKPALPVRRESIHRPHKTPMRPNPQVHGSPNTQRSHGKPPPPPPGVPGRRPKPPGPPLINSKPPPSWSPPVPQNKSHDCPPPPPPGGPPPPGPQAAGGPPPPPPPSMKPGPPSSGGPPPPPPSQNSKPADTGRNALLESIQGMNVTKLRSVSESTKDPSPRASITEPSIVDQLAARLAMMRPAVGGSDDEEDSDNDSEWDD</sequence>
<gene>
    <name evidence="5" type="ORF">GSOID_T00025303001</name>
</gene>
<dbReference type="Gene3D" id="2.30.29.30">
    <property type="entry name" value="Pleckstrin-homology domain (PH domain)/Phosphotyrosine-binding domain (PTB)"/>
    <property type="match status" value="1"/>
</dbReference>
<dbReference type="Proteomes" id="UP000011014">
    <property type="component" value="Unassembled WGS sequence"/>
</dbReference>
<dbReference type="InterPro" id="IPR000697">
    <property type="entry name" value="WH1/EVH1_dom"/>
</dbReference>
<protein>
    <recommendedName>
        <fullName evidence="6">WH1 domain-containing protein</fullName>
    </recommendedName>
</protein>